<organism evidence="11 12">
    <name type="scientific">Acetoanaerobium pronyense</name>
    <dbReference type="NCBI Taxonomy" id="1482736"/>
    <lineage>
        <taxon>Bacteria</taxon>
        <taxon>Bacillati</taxon>
        <taxon>Bacillota</taxon>
        <taxon>Clostridia</taxon>
        <taxon>Peptostreptococcales</taxon>
        <taxon>Filifactoraceae</taxon>
        <taxon>Acetoanaerobium</taxon>
    </lineage>
</organism>
<comment type="catalytic activity">
    <reaction evidence="9 10">
        <text>L-serine + acetyl-CoA = O-acetyl-L-serine + CoA</text>
        <dbReference type="Rhea" id="RHEA:24560"/>
        <dbReference type="ChEBI" id="CHEBI:33384"/>
        <dbReference type="ChEBI" id="CHEBI:57287"/>
        <dbReference type="ChEBI" id="CHEBI:57288"/>
        <dbReference type="ChEBI" id="CHEBI:58340"/>
        <dbReference type="EC" id="2.3.1.30"/>
    </reaction>
</comment>
<proteinExistence type="inferred from homology"/>
<reference evidence="11 12" key="1">
    <citation type="submission" date="2021-03" db="EMBL/GenBank/DDBJ databases">
        <title>Genomic Encyclopedia of Type Strains, Phase IV (KMG-IV): sequencing the most valuable type-strain genomes for metagenomic binning, comparative biology and taxonomic classification.</title>
        <authorList>
            <person name="Goeker M."/>
        </authorList>
    </citation>
    <scope>NUCLEOTIDE SEQUENCE [LARGE SCALE GENOMIC DNA]</scope>
    <source>
        <strain evidence="11 12">DSM 27512</strain>
    </source>
</reference>
<sequence length="193" mass="20931">MSEMSIEKTKKSKGIFSSIRELVDSVREKDPAAGSFISILINYPGIHAIAFHKVSHFLYTKKRFFLARFISQVGRFFTGIEIHPGAKIGKRLFIDHGMGIVIGETAEIGDDVTIFHQVTLGGTGKDKGKRHPTVKNNVIISAGVKVLGPITIGENSKIGANAVVLKDIPDNSTAVGIPAKLVKLDGKRVEIEL</sequence>
<dbReference type="Pfam" id="PF00132">
    <property type="entry name" value="Hexapep"/>
    <property type="match status" value="1"/>
</dbReference>
<dbReference type="InterPro" id="IPR042122">
    <property type="entry name" value="Ser_AcTrfase_N_sf"/>
</dbReference>
<evidence type="ECO:0000313" key="11">
    <source>
        <dbReference type="EMBL" id="MBP2027927.1"/>
    </source>
</evidence>
<evidence type="ECO:0000313" key="12">
    <source>
        <dbReference type="Proteomes" id="UP001314903"/>
    </source>
</evidence>
<dbReference type="InterPro" id="IPR005881">
    <property type="entry name" value="Ser_O-AcTrfase"/>
</dbReference>
<dbReference type="InterPro" id="IPR001451">
    <property type="entry name" value="Hexapep"/>
</dbReference>
<dbReference type="InterPro" id="IPR011004">
    <property type="entry name" value="Trimer_LpxA-like_sf"/>
</dbReference>
<dbReference type="SUPFAM" id="SSF51161">
    <property type="entry name" value="Trimeric LpxA-like enzymes"/>
    <property type="match status" value="1"/>
</dbReference>
<comment type="caution">
    <text evidence="11">The sequence shown here is derived from an EMBL/GenBank/DDBJ whole genome shotgun (WGS) entry which is preliminary data.</text>
</comment>
<dbReference type="Gene3D" id="2.160.10.10">
    <property type="entry name" value="Hexapeptide repeat proteins"/>
    <property type="match status" value="1"/>
</dbReference>
<evidence type="ECO:0000256" key="4">
    <source>
        <dbReference type="ARBA" id="ARBA00018522"/>
    </source>
</evidence>
<evidence type="ECO:0000256" key="7">
    <source>
        <dbReference type="ARBA" id="ARBA00023192"/>
    </source>
</evidence>
<keyword evidence="7" id="KW-0198">Cysteine biosynthesis</keyword>
<evidence type="ECO:0000256" key="5">
    <source>
        <dbReference type="ARBA" id="ARBA00022605"/>
    </source>
</evidence>
<dbReference type="EMBL" id="JAGGLI010000018">
    <property type="protein sequence ID" value="MBP2027927.1"/>
    <property type="molecule type" value="Genomic_DNA"/>
</dbReference>
<keyword evidence="6 10" id="KW-0808">Transferase</keyword>
<comment type="similarity">
    <text evidence="2 10">Belongs to the transferase hexapeptide repeat family.</text>
</comment>
<evidence type="ECO:0000256" key="1">
    <source>
        <dbReference type="ARBA" id="ARBA00004876"/>
    </source>
</evidence>
<evidence type="ECO:0000256" key="8">
    <source>
        <dbReference type="ARBA" id="ARBA00023315"/>
    </source>
</evidence>
<dbReference type="Gene3D" id="1.10.3130.10">
    <property type="entry name" value="serine acetyltransferase, domain 1"/>
    <property type="match status" value="1"/>
</dbReference>
<dbReference type="EC" id="2.3.1.30" evidence="3 10"/>
<evidence type="ECO:0000256" key="6">
    <source>
        <dbReference type="ARBA" id="ARBA00022679"/>
    </source>
</evidence>
<dbReference type="PIRSF" id="PIRSF000441">
    <property type="entry name" value="CysE"/>
    <property type="match status" value="1"/>
</dbReference>
<accession>A0ABS4KJG4</accession>
<dbReference type="InterPro" id="IPR053376">
    <property type="entry name" value="Serine_acetyltransferase"/>
</dbReference>
<protein>
    <recommendedName>
        <fullName evidence="4 10">Serine acetyltransferase</fullName>
        <ecNumber evidence="3 10">2.3.1.30</ecNumber>
    </recommendedName>
</protein>
<dbReference type="PANTHER" id="PTHR42811">
    <property type="entry name" value="SERINE ACETYLTRANSFERASE"/>
    <property type="match status" value="1"/>
</dbReference>
<dbReference type="RefSeq" id="WP_245330819.1">
    <property type="nucleotide sequence ID" value="NZ_JAGGLI010000018.1"/>
</dbReference>
<comment type="pathway">
    <text evidence="1">Amino-acid biosynthesis; L-cysteine biosynthesis; L-cysteine from L-serine: step 1/2.</text>
</comment>
<dbReference type="CDD" id="cd03354">
    <property type="entry name" value="LbH_SAT"/>
    <property type="match status" value="1"/>
</dbReference>
<name>A0ABS4KJG4_9FIRM</name>
<keyword evidence="5" id="KW-0028">Amino-acid biosynthesis</keyword>
<dbReference type="GO" id="GO:0009001">
    <property type="term" value="F:serine O-acetyltransferase activity"/>
    <property type="evidence" value="ECO:0007669"/>
    <property type="project" value="UniProtKB-EC"/>
</dbReference>
<evidence type="ECO:0000256" key="10">
    <source>
        <dbReference type="PIRNR" id="PIRNR000441"/>
    </source>
</evidence>
<keyword evidence="12" id="KW-1185">Reference proteome</keyword>
<dbReference type="NCBIfam" id="TIGR01172">
    <property type="entry name" value="cysE"/>
    <property type="match status" value="1"/>
</dbReference>
<dbReference type="NCBIfam" id="NF041874">
    <property type="entry name" value="EPS_EpsC"/>
    <property type="match status" value="1"/>
</dbReference>
<evidence type="ECO:0000256" key="3">
    <source>
        <dbReference type="ARBA" id="ARBA00013266"/>
    </source>
</evidence>
<evidence type="ECO:0000256" key="2">
    <source>
        <dbReference type="ARBA" id="ARBA00007274"/>
    </source>
</evidence>
<evidence type="ECO:0000256" key="9">
    <source>
        <dbReference type="ARBA" id="ARBA00049486"/>
    </source>
</evidence>
<dbReference type="InterPro" id="IPR045304">
    <property type="entry name" value="LbH_SAT"/>
</dbReference>
<keyword evidence="8 10" id="KW-0012">Acyltransferase</keyword>
<gene>
    <name evidence="11" type="ORF">J2Z35_001725</name>
</gene>
<dbReference type="Proteomes" id="UP001314903">
    <property type="component" value="Unassembled WGS sequence"/>
</dbReference>